<keyword evidence="5" id="KW-0408">Iron</keyword>
<evidence type="ECO:0000256" key="3">
    <source>
        <dbReference type="ARBA" id="ARBA00022723"/>
    </source>
</evidence>
<dbReference type="InterPro" id="IPR010980">
    <property type="entry name" value="Cyt_c/b562"/>
</dbReference>
<name>A0ABZ0HX00_9HYPH</name>
<dbReference type="EMBL" id="CP136862">
    <property type="protein sequence ID" value="WOJ90855.1"/>
    <property type="molecule type" value="Genomic_DNA"/>
</dbReference>
<protein>
    <submittedName>
        <fullName evidence="6">Cytochrome c</fullName>
    </submittedName>
</protein>
<dbReference type="SUPFAM" id="SSF47175">
    <property type="entry name" value="Cytochromes"/>
    <property type="match status" value="1"/>
</dbReference>
<evidence type="ECO:0000256" key="5">
    <source>
        <dbReference type="ARBA" id="ARBA00023004"/>
    </source>
</evidence>
<gene>
    <name evidence="6" type="ORF">RZS28_06115</name>
</gene>
<dbReference type="Pfam" id="PF01322">
    <property type="entry name" value="Cytochrom_C_2"/>
    <property type="match status" value="1"/>
</dbReference>
<keyword evidence="7" id="KW-1185">Reference proteome</keyword>
<keyword evidence="3" id="KW-0479">Metal-binding</keyword>
<evidence type="ECO:0000256" key="4">
    <source>
        <dbReference type="ARBA" id="ARBA00022982"/>
    </source>
</evidence>
<dbReference type="Proteomes" id="UP001626536">
    <property type="component" value="Chromosome"/>
</dbReference>
<sequence>MIGNVLKGSVPYDAAAVQKSIARVVFLSDLVSEGFPEISNIGEPDTKAKADIWTNRADFDKKVKDFQAHLVALQQVNDTEKDASEAFKTAANAVAQDCKACHDEYKVK</sequence>
<dbReference type="PROSITE" id="PS51009">
    <property type="entry name" value="CYTCII"/>
    <property type="match status" value="1"/>
</dbReference>
<evidence type="ECO:0000313" key="6">
    <source>
        <dbReference type="EMBL" id="WOJ90855.1"/>
    </source>
</evidence>
<dbReference type="InterPro" id="IPR002321">
    <property type="entry name" value="Cyt_c_II"/>
</dbReference>
<keyword evidence="2" id="KW-0349">Heme</keyword>
<evidence type="ECO:0000313" key="7">
    <source>
        <dbReference type="Proteomes" id="UP001626536"/>
    </source>
</evidence>
<keyword evidence="1" id="KW-0813">Transport</keyword>
<dbReference type="InterPro" id="IPR012127">
    <property type="entry name" value="Cyt_c_prime"/>
</dbReference>
<dbReference type="RefSeq" id="WP_407340442.1">
    <property type="nucleotide sequence ID" value="NZ_CP136862.1"/>
</dbReference>
<organism evidence="6 7">
    <name type="scientific">Methylocapsa polymorpha</name>
    <dbReference type="NCBI Taxonomy" id="3080828"/>
    <lineage>
        <taxon>Bacteria</taxon>
        <taxon>Pseudomonadati</taxon>
        <taxon>Pseudomonadota</taxon>
        <taxon>Alphaproteobacteria</taxon>
        <taxon>Hyphomicrobiales</taxon>
        <taxon>Beijerinckiaceae</taxon>
        <taxon>Methylocapsa</taxon>
    </lineage>
</organism>
<evidence type="ECO:0000256" key="2">
    <source>
        <dbReference type="ARBA" id="ARBA00022617"/>
    </source>
</evidence>
<dbReference type="PIRSF" id="PIRSF000027">
    <property type="entry name" value="Cytc_c_prime"/>
    <property type="match status" value="1"/>
</dbReference>
<keyword evidence="4" id="KW-0249">Electron transport</keyword>
<accession>A0ABZ0HX00</accession>
<evidence type="ECO:0000256" key="1">
    <source>
        <dbReference type="ARBA" id="ARBA00022448"/>
    </source>
</evidence>
<dbReference type="Gene3D" id="1.20.120.10">
    <property type="entry name" value="Cytochrome c/b562"/>
    <property type="match status" value="1"/>
</dbReference>
<proteinExistence type="predicted"/>
<reference evidence="6 7" key="1">
    <citation type="submission" date="2023-10" db="EMBL/GenBank/DDBJ databases">
        <title>Novel methanotroph of the genus Methylocapsa from a subarctic wetland.</title>
        <authorList>
            <person name="Belova S.E."/>
            <person name="Oshkin I.Y."/>
            <person name="Miroshnikov K."/>
            <person name="Dedysh S.N."/>
        </authorList>
    </citation>
    <scope>NUCLEOTIDE SEQUENCE [LARGE SCALE GENOMIC DNA]</scope>
    <source>
        <strain evidence="6 7">RX1</strain>
    </source>
</reference>